<evidence type="ECO:0000313" key="1">
    <source>
        <dbReference type="EMBL" id="RMD20547.1"/>
    </source>
</evidence>
<organism evidence="1 2">
    <name type="scientific">Corynebacterium gottingense</name>
    <dbReference type="NCBI Taxonomy" id="2041036"/>
    <lineage>
        <taxon>Bacteria</taxon>
        <taxon>Bacillati</taxon>
        <taxon>Actinomycetota</taxon>
        <taxon>Actinomycetes</taxon>
        <taxon>Mycobacteriales</taxon>
        <taxon>Corynebacteriaceae</taxon>
        <taxon>Corynebacterium</taxon>
    </lineage>
</organism>
<accession>A0ABX9UM53</accession>
<proteinExistence type="predicted"/>
<keyword evidence="2" id="KW-1185">Reference proteome</keyword>
<comment type="caution">
    <text evidence="1">The sequence shown here is derived from an EMBL/GenBank/DDBJ whole genome shotgun (WGS) entry which is preliminary data.</text>
</comment>
<dbReference type="EMBL" id="RDRE01000001">
    <property type="protein sequence ID" value="RMD20547.1"/>
    <property type="molecule type" value="Genomic_DNA"/>
</dbReference>
<protein>
    <submittedName>
        <fullName evidence="1">Uncharacterized protein</fullName>
    </submittedName>
</protein>
<dbReference type="Proteomes" id="UP000266886">
    <property type="component" value="Unassembled WGS sequence"/>
</dbReference>
<reference evidence="1 2" key="1">
    <citation type="submission" date="2018-10" db="EMBL/GenBank/DDBJ databases">
        <title>Whole genome sequence of Corynebacterium gottingense DSM 130494T.</title>
        <authorList>
            <person name="Bernier A.-M."/>
            <person name="Bernard K."/>
        </authorList>
    </citation>
    <scope>NUCLEOTIDE SEQUENCE [LARGE SCALE GENOMIC DNA]</scope>
    <source>
        <strain evidence="1 2">DSM 103494</strain>
    </source>
</reference>
<evidence type="ECO:0000313" key="2">
    <source>
        <dbReference type="Proteomes" id="UP000266886"/>
    </source>
</evidence>
<sequence>MRKGGCIFKLRCDCEFGFQTEVVEFLPKFLFGKSAILFDEGFRISFCCRSDSASVNAAKTFGIKLLGIRVGERC</sequence>
<name>A0ABX9UM53_9CORY</name>
<gene>
    <name evidence="1" type="ORF">EAW56_00105</name>
</gene>